<dbReference type="Pfam" id="PF21645">
    <property type="entry name" value="FakA-like_M"/>
    <property type="match status" value="1"/>
</dbReference>
<name>A0A9D1Q8N5_9FIRM</name>
<dbReference type="InterPro" id="IPR019986">
    <property type="entry name" value="YloV-like"/>
</dbReference>
<feature type="domain" description="DhaL" evidence="1">
    <location>
        <begin position="5"/>
        <end position="196"/>
    </location>
</feature>
<protein>
    <submittedName>
        <fullName evidence="2">DAK2 domain-containing protein</fullName>
    </submittedName>
</protein>
<dbReference type="InterPro" id="IPR033470">
    <property type="entry name" value="FakA-like_C"/>
</dbReference>
<dbReference type="InterPro" id="IPR048394">
    <property type="entry name" value="FakA-like_M"/>
</dbReference>
<dbReference type="Pfam" id="PF02734">
    <property type="entry name" value="Dak2"/>
    <property type="match status" value="1"/>
</dbReference>
<dbReference type="PANTHER" id="PTHR33434">
    <property type="entry name" value="DEGV DOMAIN-CONTAINING PROTEIN DR_1986-RELATED"/>
    <property type="match status" value="1"/>
</dbReference>
<comment type="caution">
    <text evidence="2">The sequence shown here is derived from an EMBL/GenBank/DDBJ whole genome shotgun (WGS) entry which is preliminary data.</text>
</comment>
<evidence type="ECO:0000313" key="2">
    <source>
        <dbReference type="EMBL" id="HIW08498.1"/>
    </source>
</evidence>
<dbReference type="AlphaFoldDB" id="A0A9D1Q8N5"/>
<accession>A0A9D1Q8N5</accession>
<dbReference type="Proteomes" id="UP000823933">
    <property type="component" value="Unassembled WGS sequence"/>
</dbReference>
<gene>
    <name evidence="2" type="ORF">H9890_03730</name>
</gene>
<evidence type="ECO:0000313" key="3">
    <source>
        <dbReference type="Proteomes" id="UP000823933"/>
    </source>
</evidence>
<dbReference type="InterPro" id="IPR050270">
    <property type="entry name" value="DegV_domain_contain"/>
</dbReference>
<dbReference type="GO" id="GO:0006071">
    <property type="term" value="P:glycerol metabolic process"/>
    <property type="evidence" value="ECO:0007669"/>
    <property type="project" value="InterPro"/>
</dbReference>
<dbReference type="Pfam" id="PF13684">
    <property type="entry name" value="FakA-like_C"/>
    <property type="match status" value="1"/>
</dbReference>
<sequence length="568" mass="60522">MISGKILRDAIISGANNINNQRSRVDELNVFPVPDGDTGTNMGMTVGAAVPELEALDDDCTVGEAAKTAASAMLRGARGNSGVITSLLFRGFSKALEGKKEAGAPDLVAALEKGVEAAYKAVMKPTEGTILTVARIASEEARASGIADVEELWDLVMSAGQRALDDTPNLLPVLKKAGVVDAGGQGIMIIFEGMGKVFHGEGMVPAAESTQNKAKLSTANAGRGVFTDDLMKVEDIKNGYCTQFLIHKEDGASAAKMRAFAESNGDSVVCIEDDDVINLHVHTADPGKILSEAIKYGYLTNFKIENMHEQFLARQKQGKSLEKQAEAEQKQKASDSIASEFIYAAVDPSRDYGFVAVAAGEGLKAVFTDLAVDAVVSGGQTMNPATEDILAAVQSVPAKTVFVLPNNKNIIMAAEQAEKLADRRVVVLPTRTIPMGITAMLNFDPTASVEANTISMMKAADNVSTGLITYAARDSEYDGKRIRKGEIMSLENGKIVATSNDLTKAAYRLARSMCRKDSSFVTVISGCDVSDEDAERTTEIIKSKCPGHVEVSHIRGGQPVYYYMISVE</sequence>
<evidence type="ECO:0000259" key="1">
    <source>
        <dbReference type="PROSITE" id="PS51480"/>
    </source>
</evidence>
<dbReference type="SUPFAM" id="SSF101473">
    <property type="entry name" value="DhaL-like"/>
    <property type="match status" value="1"/>
</dbReference>
<dbReference type="PROSITE" id="PS51480">
    <property type="entry name" value="DHAL"/>
    <property type="match status" value="1"/>
</dbReference>
<reference evidence="2" key="2">
    <citation type="submission" date="2021-04" db="EMBL/GenBank/DDBJ databases">
        <authorList>
            <person name="Gilroy R."/>
        </authorList>
    </citation>
    <scope>NUCLEOTIDE SEQUENCE</scope>
    <source>
        <strain evidence="2">ChiHcolR34-3080</strain>
    </source>
</reference>
<organism evidence="2 3">
    <name type="scientific">Candidatus Faecalibacterium intestinigallinarum</name>
    <dbReference type="NCBI Taxonomy" id="2838581"/>
    <lineage>
        <taxon>Bacteria</taxon>
        <taxon>Bacillati</taxon>
        <taxon>Bacillota</taxon>
        <taxon>Clostridia</taxon>
        <taxon>Eubacteriales</taxon>
        <taxon>Oscillospiraceae</taxon>
        <taxon>Faecalibacterium</taxon>
    </lineage>
</organism>
<dbReference type="GO" id="GO:0004371">
    <property type="term" value="F:glycerone kinase activity"/>
    <property type="evidence" value="ECO:0007669"/>
    <property type="project" value="InterPro"/>
</dbReference>
<dbReference type="InterPro" id="IPR036117">
    <property type="entry name" value="DhaL_dom_sf"/>
</dbReference>
<proteinExistence type="predicted"/>
<dbReference type="PANTHER" id="PTHR33434:SF4">
    <property type="entry name" value="PHOSPHATASE PROTEIN"/>
    <property type="match status" value="1"/>
</dbReference>
<dbReference type="EMBL" id="DXHQ01000043">
    <property type="protein sequence ID" value="HIW08498.1"/>
    <property type="molecule type" value="Genomic_DNA"/>
</dbReference>
<dbReference type="InterPro" id="IPR004007">
    <property type="entry name" value="DhaL_dom"/>
</dbReference>
<dbReference type="NCBIfam" id="TIGR03599">
    <property type="entry name" value="YloV"/>
    <property type="match status" value="1"/>
</dbReference>
<reference evidence="2" key="1">
    <citation type="journal article" date="2021" name="PeerJ">
        <title>Extensive microbial diversity within the chicken gut microbiome revealed by metagenomics and culture.</title>
        <authorList>
            <person name="Gilroy R."/>
            <person name="Ravi A."/>
            <person name="Getino M."/>
            <person name="Pursley I."/>
            <person name="Horton D.L."/>
            <person name="Alikhan N.F."/>
            <person name="Baker D."/>
            <person name="Gharbi K."/>
            <person name="Hall N."/>
            <person name="Watson M."/>
            <person name="Adriaenssens E.M."/>
            <person name="Foster-Nyarko E."/>
            <person name="Jarju S."/>
            <person name="Secka A."/>
            <person name="Antonio M."/>
            <person name="Oren A."/>
            <person name="Chaudhuri R.R."/>
            <person name="La Ragione R."/>
            <person name="Hildebrand F."/>
            <person name="Pallen M.J."/>
        </authorList>
    </citation>
    <scope>NUCLEOTIDE SEQUENCE</scope>
    <source>
        <strain evidence="2">ChiHcolR34-3080</strain>
    </source>
</reference>
<dbReference type="Gene3D" id="1.25.40.340">
    <property type="match status" value="1"/>
</dbReference>
<dbReference type="SMART" id="SM01121">
    <property type="entry name" value="Dak1_2"/>
    <property type="match status" value="1"/>
</dbReference>
<dbReference type="SMART" id="SM01120">
    <property type="entry name" value="Dak2"/>
    <property type="match status" value="1"/>
</dbReference>